<evidence type="ECO:0000313" key="1">
    <source>
        <dbReference type="EMBL" id="RXE56058.1"/>
    </source>
</evidence>
<dbReference type="SUPFAM" id="SSF50475">
    <property type="entry name" value="FMN-binding split barrel"/>
    <property type="match status" value="1"/>
</dbReference>
<accession>A0A498H0B5</accession>
<protein>
    <submittedName>
        <fullName evidence="1">Pyridoxamine 5-phosphate oxidase</fullName>
    </submittedName>
</protein>
<name>A0A498H0B5_9EURY</name>
<sequence length="139" mass="15266">MAQRLMDYFNKQPRIGTLSTASRDGKVDAAVFGSPHMVDEKTIMMGFGDNRSLANLQENPNAVYLIMEPGESIMDWKGVRVYLKMTASDTSGAMLQNLKQQIAEVAGEQAAEMIHAAASFEITEVRPLIDIGQGWEASI</sequence>
<keyword evidence="2" id="KW-1185">Reference proteome</keyword>
<dbReference type="PANTHER" id="PTHR40660">
    <property type="entry name" value="5'-PHOSPHATE OXIDASE PUTATIVE DOMAIN-CONTAINING PROTEIN-RELATED"/>
    <property type="match status" value="1"/>
</dbReference>
<dbReference type="InterPro" id="IPR012349">
    <property type="entry name" value="Split_barrel_FMN-bd"/>
</dbReference>
<gene>
    <name evidence="1" type="ORF">ABH15_07660</name>
</gene>
<dbReference type="EMBL" id="LHQS01000002">
    <property type="protein sequence ID" value="RXE56058.1"/>
    <property type="molecule type" value="Genomic_DNA"/>
</dbReference>
<comment type="caution">
    <text evidence="1">The sequence shown here is derived from an EMBL/GenBank/DDBJ whole genome shotgun (WGS) entry which is preliminary data.</text>
</comment>
<evidence type="ECO:0000313" key="2">
    <source>
        <dbReference type="Proteomes" id="UP000290932"/>
    </source>
</evidence>
<dbReference type="OrthoDB" id="129997at2157"/>
<reference evidence="1 2" key="1">
    <citation type="journal article" date="2015" name="Int. J. Syst. Evol. Microbiol.">
        <title>Methanoculleus taiwanensis sp. nov., a methanogen isolated from deep marine sediment at the deformation front area near Taiwan.</title>
        <authorList>
            <person name="Weng C.Y."/>
            <person name="Chen S.C."/>
            <person name="Lai M.C."/>
            <person name="Wu S.Y."/>
            <person name="Lin S."/>
            <person name="Yang T.F."/>
            <person name="Chen P.C."/>
        </authorList>
    </citation>
    <scope>NUCLEOTIDE SEQUENCE [LARGE SCALE GENOMIC DNA]</scope>
    <source>
        <strain evidence="1 2">CYW4</strain>
    </source>
</reference>
<dbReference type="Proteomes" id="UP000290932">
    <property type="component" value="Unassembled WGS sequence"/>
</dbReference>
<organism evidence="1 2">
    <name type="scientific">Methanoculleus taiwanensis</name>
    <dbReference type="NCBI Taxonomy" id="1550565"/>
    <lineage>
        <taxon>Archaea</taxon>
        <taxon>Methanobacteriati</taxon>
        <taxon>Methanobacteriota</taxon>
        <taxon>Stenosarchaea group</taxon>
        <taxon>Methanomicrobia</taxon>
        <taxon>Methanomicrobiales</taxon>
        <taxon>Methanomicrobiaceae</taxon>
        <taxon>Methanoculleus</taxon>
    </lineage>
</organism>
<dbReference type="Gene3D" id="2.30.110.10">
    <property type="entry name" value="Electron Transport, Fmn-binding Protein, Chain A"/>
    <property type="match status" value="1"/>
</dbReference>
<proteinExistence type="predicted"/>
<dbReference type="AlphaFoldDB" id="A0A498H0B5"/>
<dbReference type="PANTHER" id="PTHR40660:SF1">
    <property type="entry name" value="5'-PHOSPHATE OXIDASE PUTATIVE DOMAIN-CONTAINING PROTEIN-RELATED"/>
    <property type="match status" value="1"/>
</dbReference>
<dbReference type="RefSeq" id="WP_128693786.1">
    <property type="nucleotide sequence ID" value="NZ_LHQS01000002.1"/>
</dbReference>